<reference evidence="2 3" key="1">
    <citation type="journal article" date="2018" name="Mol. Plant">
        <title>The genome of Artemisia annua provides insight into the evolution of Asteraceae family and artemisinin biosynthesis.</title>
        <authorList>
            <person name="Shen Q."/>
            <person name="Zhang L."/>
            <person name="Liao Z."/>
            <person name="Wang S."/>
            <person name="Yan T."/>
            <person name="Shi P."/>
            <person name="Liu M."/>
            <person name="Fu X."/>
            <person name="Pan Q."/>
            <person name="Wang Y."/>
            <person name="Lv Z."/>
            <person name="Lu X."/>
            <person name="Zhang F."/>
            <person name="Jiang W."/>
            <person name="Ma Y."/>
            <person name="Chen M."/>
            <person name="Hao X."/>
            <person name="Li L."/>
            <person name="Tang Y."/>
            <person name="Lv G."/>
            <person name="Zhou Y."/>
            <person name="Sun X."/>
            <person name="Brodelius P.E."/>
            <person name="Rose J.K.C."/>
            <person name="Tang K."/>
        </authorList>
    </citation>
    <scope>NUCLEOTIDE SEQUENCE [LARGE SCALE GENOMIC DNA]</scope>
    <source>
        <strain evidence="3">cv. Huhao1</strain>
        <tissue evidence="2">Leaf</tissue>
    </source>
</reference>
<evidence type="ECO:0000256" key="1">
    <source>
        <dbReference type="SAM" id="MobiDB-lite"/>
    </source>
</evidence>
<protein>
    <recommendedName>
        <fullName evidence="4">DUF4283 domain-containing protein</fullName>
    </recommendedName>
</protein>
<dbReference type="PANTHER" id="PTHR31286:SF180">
    <property type="entry name" value="OS10G0362600 PROTEIN"/>
    <property type="match status" value="1"/>
</dbReference>
<evidence type="ECO:0000313" key="2">
    <source>
        <dbReference type="EMBL" id="PWA61167.1"/>
    </source>
</evidence>
<gene>
    <name evidence="2" type="ORF">CTI12_AA374640</name>
</gene>
<organism evidence="2 3">
    <name type="scientific">Artemisia annua</name>
    <name type="common">Sweet wormwood</name>
    <dbReference type="NCBI Taxonomy" id="35608"/>
    <lineage>
        <taxon>Eukaryota</taxon>
        <taxon>Viridiplantae</taxon>
        <taxon>Streptophyta</taxon>
        <taxon>Embryophyta</taxon>
        <taxon>Tracheophyta</taxon>
        <taxon>Spermatophyta</taxon>
        <taxon>Magnoliopsida</taxon>
        <taxon>eudicotyledons</taxon>
        <taxon>Gunneridae</taxon>
        <taxon>Pentapetalae</taxon>
        <taxon>asterids</taxon>
        <taxon>campanulids</taxon>
        <taxon>Asterales</taxon>
        <taxon>Asteraceae</taxon>
        <taxon>Asteroideae</taxon>
        <taxon>Anthemideae</taxon>
        <taxon>Artemisiinae</taxon>
        <taxon>Artemisia</taxon>
    </lineage>
</organism>
<sequence length="495" mass="56248">MNSNQYGNVNQVDKTVNIELEEIGIEKEEIRVGMEDMVKKGDTEGVNGDITKIVADEGDKEKNGETEGIRGDTNKVVTADEADHCKSPLATNNVEVPVVDDQCRSPMAECTVPEHVNGSDCKSKFVEKNVSYADKLNNKKEPLDNKLFQIPTVLNENGHEFPLIMDAVTTRMCNQGVGRLGFARVLVEVNACKGLEDSIDILYKSREDGKQFVKQLKVEYDWKPPLCSYCKVFGHSFEKCLKRERTEEQVKQNKKDGEGFTQANARKNTQNKEQRNAPQQKPKEKVAATQKVYKPVEKPAEKQNANTGNNNEHNKAPQTSQGRTWNVNKEVVQVVRTTANRYSALANQEEEQAMNQEEIGENMTEKDKETVYDFVAKRKQPALEITEKWTWYEKIFQRQLGSKFSMNNFKIAAWNIRGLGTTSKQTEVKNLIWNEKISICAILKTRMKKNRIEKVCTNVFGSWQWQSNVHLSMRGCRIAVGWDGSNVRCSLIHAT</sequence>
<dbReference type="InterPro" id="IPR036691">
    <property type="entry name" value="Endo/exonu/phosph_ase_sf"/>
</dbReference>
<accession>A0A2U1MIT8</accession>
<dbReference type="Proteomes" id="UP000245207">
    <property type="component" value="Unassembled WGS sequence"/>
</dbReference>
<dbReference type="PANTHER" id="PTHR31286">
    <property type="entry name" value="GLYCINE-RICH CELL WALL STRUCTURAL PROTEIN 1.8-LIKE"/>
    <property type="match status" value="1"/>
</dbReference>
<evidence type="ECO:0008006" key="4">
    <source>
        <dbReference type="Google" id="ProtNLM"/>
    </source>
</evidence>
<evidence type="ECO:0000313" key="3">
    <source>
        <dbReference type="Proteomes" id="UP000245207"/>
    </source>
</evidence>
<comment type="caution">
    <text evidence="2">The sequence shown here is derived from an EMBL/GenBank/DDBJ whole genome shotgun (WGS) entry which is preliminary data.</text>
</comment>
<proteinExistence type="predicted"/>
<feature type="compositionally biased region" description="Basic and acidic residues" evidence="1">
    <location>
        <begin position="249"/>
        <end position="258"/>
    </location>
</feature>
<dbReference type="EMBL" id="PKPP01005167">
    <property type="protein sequence ID" value="PWA61167.1"/>
    <property type="molecule type" value="Genomic_DNA"/>
</dbReference>
<dbReference type="OrthoDB" id="1881450at2759"/>
<dbReference type="AlphaFoldDB" id="A0A2U1MIT8"/>
<keyword evidence="3" id="KW-1185">Reference proteome</keyword>
<name>A0A2U1MIT8_ARTAN</name>
<dbReference type="Gene3D" id="3.60.10.10">
    <property type="entry name" value="Endonuclease/exonuclease/phosphatase"/>
    <property type="match status" value="1"/>
</dbReference>
<dbReference type="InterPro" id="IPR040256">
    <property type="entry name" value="At4g02000-like"/>
</dbReference>
<feature type="region of interest" description="Disordered" evidence="1">
    <location>
        <begin position="249"/>
        <end position="325"/>
    </location>
</feature>
<feature type="compositionally biased region" description="Basic and acidic residues" evidence="1">
    <location>
        <begin position="270"/>
        <end position="286"/>
    </location>
</feature>
<feature type="compositionally biased region" description="Polar residues" evidence="1">
    <location>
        <begin position="303"/>
        <end position="325"/>
    </location>
</feature>